<evidence type="ECO:0000313" key="2">
    <source>
        <dbReference type="EMBL" id="CAB4023965.1"/>
    </source>
</evidence>
<evidence type="ECO:0000256" key="1">
    <source>
        <dbReference type="SAM" id="MobiDB-lite"/>
    </source>
</evidence>
<dbReference type="AlphaFoldDB" id="A0A6S7IX23"/>
<keyword evidence="3" id="KW-1185">Reference proteome</keyword>
<sequence>VNQDFQQVAEQEVQDNSVSAAEADPLPDNSEDTLVDNISNFAKEKGSQSQTDLSESMVFKS</sequence>
<comment type="caution">
    <text evidence="2">The sequence shown here is derived from an EMBL/GenBank/DDBJ whole genome shotgun (WGS) entry which is preliminary data.</text>
</comment>
<feature type="non-terminal residue" evidence="2">
    <location>
        <position position="1"/>
    </location>
</feature>
<name>A0A6S7IX23_PARCT</name>
<feature type="region of interest" description="Disordered" evidence="1">
    <location>
        <begin position="42"/>
        <end position="61"/>
    </location>
</feature>
<reference evidence="2" key="1">
    <citation type="submission" date="2020-04" db="EMBL/GenBank/DDBJ databases">
        <authorList>
            <person name="Alioto T."/>
            <person name="Alioto T."/>
            <person name="Gomez Garrido J."/>
        </authorList>
    </citation>
    <scope>NUCLEOTIDE SEQUENCE</scope>
    <source>
        <strain evidence="2">A484AB</strain>
    </source>
</reference>
<protein>
    <submittedName>
        <fullName evidence="2">Uncharacterized protein</fullName>
    </submittedName>
</protein>
<evidence type="ECO:0000313" key="3">
    <source>
        <dbReference type="Proteomes" id="UP001152795"/>
    </source>
</evidence>
<accession>A0A6S7IX23</accession>
<dbReference type="Proteomes" id="UP001152795">
    <property type="component" value="Unassembled WGS sequence"/>
</dbReference>
<gene>
    <name evidence="2" type="ORF">PACLA_8A009360</name>
</gene>
<feature type="region of interest" description="Disordered" evidence="1">
    <location>
        <begin position="1"/>
        <end position="34"/>
    </location>
</feature>
<organism evidence="2 3">
    <name type="scientific">Paramuricea clavata</name>
    <name type="common">Red gorgonian</name>
    <name type="synonym">Violescent sea-whip</name>
    <dbReference type="NCBI Taxonomy" id="317549"/>
    <lineage>
        <taxon>Eukaryota</taxon>
        <taxon>Metazoa</taxon>
        <taxon>Cnidaria</taxon>
        <taxon>Anthozoa</taxon>
        <taxon>Octocorallia</taxon>
        <taxon>Malacalcyonacea</taxon>
        <taxon>Plexauridae</taxon>
        <taxon>Paramuricea</taxon>
    </lineage>
</organism>
<proteinExistence type="predicted"/>
<dbReference type="EMBL" id="CACRXK020012768">
    <property type="protein sequence ID" value="CAB4023965.1"/>
    <property type="molecule type" value="Genomic_DNA"/>
</dbReference>
<feature type="compositionally biased region" description="Polar residues" evidence="1">
    <location>
        <begin position="1"/>
        <end position="19"/>
    </location>
</feature>